<evidence type="ECO:0000256" key="1">
    <source>
        <dbReference type="SAM" id="Phobius"/>
    </source>
</evidence>
<feature type="transmembrane region" description="Helical" evidence="1">
    <location>
        <begin position="12"/>
        <end position="31"/>
    </location>
</feature>
<organism evidence="2 3">
    <name type="scientific">Streptomyces bingchenggensis (strain BCW-1)</name>
    <dbReference type="NCBI Taxonomy" id="749414"/>
    <lineage>
        <taxon>Bacteria</taxon>
        <taxon>Bacillati</taxon>
        <taxon>Actinomycetota</taxon>
        <taxon>Actinomycetes</taxon>
        <taxon>Kitasatosporales</taxon>
        <taxon>Streptomycetaceae</taxon>
        <taxon>Streptomyces</taxon>
    </lineage>
</organism>
<dbReference type="KEGG" id="sbh:SBI_03891"/>
<dbReference type="HOGENOM" id="CLU_3158121_0_0_11"/>
<name>D7CHF5_STRBB</name>
<keyword evidence="1" id="KW-1133">Transmembrane helix</keyword>
<protein>
    <submittedName>
        <fullName evidence="2">Uncharacterized protein</fullName>
    </submittedName>
</protein>
<evidence type="ECO:0000313" key="3">
    <source>
        <dbReference type="Proteomes" id="UP000000377"/>
    </source>
</evidence>
<dbReference type="EMBL" id="CP002047">
    <property type="protein sequence ID" value="ADI07012.1"/>
    <property type="molecule type" value="Genomic_DNA"/>
</dbReference>
<keyword evidence="1" id="KW-0812">Transmembrane</keyword>
<keyword evidence="1" id="KW-0472">Membrane</keyword>
<reference evidence="2 3" key="1">
    <citation type="journal article" date="2010" name="J. Bacteriol.">
        <title>Genome sequence of the milbemycin-producing bacterium Streptomyces bingchenggensis.</title>
        <authorList>
            <person name="Wang X.J."/>
            <person name="Yan Y.J."/>
            <person name="Zhang B."/>
            <person name="An J."/>
            <person name="Wang J.J."/>
            <person name="Tian J."/>
            <person name="Jiang L."/>
            <person name="Chen Y.H."/>
            <person name="Huang S.X."/>
            <person name="Yin M."/>
            <person name="Zhang J."/>
            <person name="Gao A.L."/>
            <person name="Liu C.X."/>
            <person name="Zhu Z.X."/>
            <person name="Xiang W.S."/>
        </authorList>
    </citation>
    <scope>NUCLEOTIDE SEQUENCE [LARGE SCALE GENOMIC DNA]</scope>
    <source>
        <strain evidence="2 3">BCW-1</strain>
    </source>
</reference>
<gene>
    <name evidence="2" type="ordered locus">SBI_03891</name>
</gene>
<proteinExistence type="predicted"/>
<accession>D7CHF5</accession>
<dbReference type="Proteomes" id="UP000000377">
    <property type="component" value="Chromosome"/>
</dbReference>
<evidence type="ECO:0000313" key="2">
    <source>
        <dbReference type="EMBL" id="ADI07012.1"/>
    </source>
</evidence>
<keyword evidence="3" id="KW-1185">Reference proteome</keyword>
<dbReference type="STRING" id="749414.SBI_03891"/>
<dbReference type="AlphaFoldDB" id="D7CHF5"/>
<sequence>MGGHDNEQTLVRFPVSGLTLYTLIVIADMRWRLRTGSAVLRPIHLFEG</sequence>